<dbReference type="Gene3D" id="3.40.50.2300">
    <property type="match status" value="2"/>
</dbReference>
<sequence>MRFGILHFLWYINYTMNKVNRKFLTAMGGGIITSLALPIVAALCNNKNQKETGKENKNKNIADTIPSDNTHSANNSSSESDKSKNADNSNSNSNSNVNNSPDNHNSIKSDTENTERSSSDNKSDNVKTNHPNDRAADPKNGNQESSNLIAPVLEKEYFKILNHVHDAIQILKKTHGNNPKTRELDEILSSIYQPKKLEKTLDYLTSLMVEIAKKDYGFNSHFGEDFNRWHTNNVNDLDWKVRNQLNVITSILDKVKDSIDYDKHFKISYDGNTRTITTFANIKSQKNLKLRSNLNTENAPKTAFIADAGSVYDESFNQSAWEAVHKISYELGLDNAKAIGNKELRNKAFEPRRGQLIEAYKNAIDAGFKYIVLYGFTHQTPLFDLDDNYIKKIKDNNIVFITVDFDVLQWNDDKSKAFTQKIGEGHLIPVIFDTKQAAYIAGRALADYFSQVYKNQPEKRTIGAFGGVPSPAVSDFIAGAFQGIIDWNKEHPEDKTKSLNETIELNTLFTSGTPQATTAINSVVKATAAYPVAGSLSTDTAKEIKKIGDKDKFIIGVGEDQKSKLKGHRIFTSVMKLIGQAVYNILADLYTKGESNITLQPGFEIGKKNGTPLPYGYGNSETEKYVGVATSGLLDNISDELANRSLKNAIAYYENHKSEIQERLKNQEETVKKELKDQLSTNHIGDKFQKVIDWLAAETRK</sequence>
<evidence type="ECO:0000313" key="11">
    <source>
        <dbReference type="Proteomes" id="UP000076372"/>
    </source>
</evidence>
<dbReference type="EMBL" id="CP007590">
    <property type="protein sequence ID" value="AMW25490.1"/>
    <property type="molecule type" value="Genomic_DNA"/>
</dbReference>
<dbReference type="Pfam" id="PF02608">
    <property type="entry name" value="Bmp"/>
    <property type="match status" value="1"/>
</dbReference>
<comment type="similarity">
    <text evidence="2">Belongs to the BMP lipoprotein family.</text>
</comment>
<dbReference type="InterPro" id="IPR003760">
    <property type="entry name" value="PnrA-like"/>
</dbReference>
<reference evidence="10 11" key="1">
    <citation type="submission" date="2014-04" db="EMBL/GenBank/DDBJ databases">
        <title>Complete genome sequence of Mycoplasma bovis attenuated strain P150.</title>
        <authorList>
            <person name="Qi J."/>
            <person name="Guo A."/>
        </authorList>
    </citation>
    <scope>NUCLEOTIDE SEQUENCE [LARGE SCALE GENOMIC DNA]</scope>
    <source>
        <strain evidence="10 11">HB0801-P150</strain>
    </source>
</reference>
<evidence type="ECO:0000256" key="5">
    <source>
        <dbReference type="ARBA" id="ARBA00023136"/>
    </source>
</evidence>
<dbReference type="GO" id="GO:0005886">
    <property type="term" value="C:plasma membrane"/>
    <property type="evidence" value="ECO:0007669"/>
    <property type="project" value="UniProtKB-SubCell"/>
</dbReference>
<evidence type="ECO:0000256" key="1">
    <source>
        <dbReference type="ARBA" id="ARBA00004193"/>
    </source>
</evidence>
<organism evidence="10 11">
    <name type="scientific">Mycoplasmopsis bovis</name>
    <name type="common">Mycoplasma bovis</name>
    <dbReference type="NCBI Taxonomy" id="28903"/>
    <lineage>
        <taxon>Bacteria</taxon>
        <taxon>Bacillati</taxon>
        <taxon>Mycoplasmatota</taxon>
        <taxon>Mycoplasmoidales</taxon>
        <taxon>Metamycoplasmataceae</taxon>
        <taxon>Mycoplasmopsis</taxon>
    </lineage>
</organism>
<dbReference type="AlphaFoldDB" id="A0A8D4A2K7"/>
<evidence type="ECO:0000256" key="8">
    <source>
        <dbReference type="SAM" id="MobiDB-lite"/>
    </source>
</evidence>
<proteinExistence type="inferred from homology"/>
<evidence type="ECO:0000259" key="9">
    <source>
        <dbReference type="Pfam" id="PF02608"/>
    </source>
</evidence>
<keyword evidence="6 10" id="KW-0449">Lipoprotein</keyword>
<evidence type="ECO:0000256" key="4">
    <source>
        <dbReference type="ARBA" id="ARBA00022729"/>
    </source>
</evidence>
<feature type="compositionally biased region" description="Low complexity" evidence="8">
    <location>
        <begin position="86"/>
        <end position="104"/>
    </location>
</feature>
<keyword evidence="7" id="KW-0175">Coiled coil</keyword>
<evidence type="ECO:0000256" key="2">
    <source>
        <dbReference type="ARBA" id="ARBA00008610"/>
    </source>
</evidence>
<gene>
    <name evidence="10" type="ORF">BC94_0148</name>
</gene>
<dbReference type="InterPro" id="IPR050957">
    <property type="entry name" value="BMP_lipoprotein"/>
</dbReference>
<name>A0A8D4A2K7_MYCBV</name>
<dbReference type="SUPFAM" id="SSF53822">
    <property type="entry name" value="Periplasmic binding protein-like I"/>
    <property type="match status" value="1"/>
</dbReference>
<accession>A0A8D4A2K7</accession>
<feature type="compositionally biased region" description="Basic and acidic residues" evidence="8">
    <location>
        <begin position="105"/>
        <end position="137"/>
    </location>
</feature>
<feature type="compositionally biased region" description="Basic and acidic residues" evidence="8">
    <location>
        <begin position="49"/>
        <end position="60"/>
    </location>
</feature>
<dbReference type="Proteomes" id="UP000076372">
    <property type="component" value="Chromosome"/>
</dbReference>
<dbReference type="PANTHER" id="PTHR34296:SF2">
    <property type="entry name" value="ABC TRANSPORTER GUANOSINE-BINDING PROTEIN NUPN"/>
    <property type="match status" value="1"/>
</dbReference>
<dbReference type="InterPro" id="IPR028082">
    <property type="entry name" value="Peripla_BP_I"/>
</dbReference>
<keyword evidence="4" id="KW-0732">Signal</keyword>
<feature type="coiled-coil region" evidence="7">
    <location>
        <begin position="650"/>
        <end position="677"/>
    </location>
</feature>
<evidence type="ECO:0000256" key="3">
    <source>
        <dbReference type="ARBA" id="ARBA00022475"/>
    </source>
</evidence>
<comment type="subcellular location">
    <subcellularLocation>
        <location evidence="1">Cell membrane</location>
        <topology evidence="1">Lipid-anchor</topology>
    </subcellularLocation>
</comment>
<evidence type="ECO:0000313" key="10">
    <source>
        <dbReference type="EMBL" id="AMW25490.1"/>
    </source>
</evidence>
<evidence type="ECO:0000256" key="6">
    <source>
        <dbReference type="ARBA" id="ARBA00023288"/>
    </source>
</evidence>
<dbReference type="PANTHER" id="PTHR34296">
    <property type="entry name" value="TRANSCRIPTIONAL ACTIVATOR PROTEIN MED"/>
    <property type="match status" value="1"/>
</dbReference>
<feature type="domain" description="ABC transporter substrate-binding protein PnrA-like" evidence="9">
    <location>
        <begin position="305"/>
        <end position="593"/>
    </location>
</feature>
<keyword evidence="5" id="KW-0472">Membrane</keyword>
<feature type="region of interest" description="Disordered" evidence="8">
    <location>
        <begin position="49"/>
        <end position="145"/>
    </location>
</feature>
<evidence type="ECO:0000256" key="7">
    <source>
        <dbReference type="SAM" id="Coils"/>
    </source>
</evidence>
<protein>
    <submittedName>
        <fullName evidence="10">Major surface lipoprotein P48</fullName>
    </submittedName>
</protein>
<dbReference type="CDD" id="cd06354">
    <property type="entry name" value="PBP1_PrnA-like"/>
    <property type="match status" value="1"/>
</dbReference>
<keyword evidence="3" id="KW-1003">Cell membrane</keyword>